<sequence length="328" mass="35130">MLPRTVPRMPIKVRTFRPGDAAEVAAVRRSAVPHLICTAAGIAWQAEGTPPAVRLRLLVAEDGRGRITGCADAGLHAASADPGQGFLHVAVRPERTGEGAGRALAAAGEEYLAGLGAHTVFTWAADDGRSPGFAERLGYRRRRRAGFLTLDLAAGGLPPLPAGLPPGVGLHTRASFAGDLRRLHEADLECRADEPGDVPFRAMSFQDWLRVDRERPDLDHGLSTVVTVDGEVAAYTLAVTDRISRYGSAMTGTRRAHRGRGLGLLAKLDSLHRARRAGYTMAVTGNDAGNRAMLAINEKLGYRGAGEEFRYARELPAGRRRAVRRAAL</sequence>
<dbReference type="PROSITE" id="PS51186">
    <property type="entry name" value="GNAT"/>
    <property type="match status" value="2"/>
</dbReference>
<gene>
    <name evidence="4" type="ORF">SAMN05421773_12332</name>
</gene>
<name>A0A1I1UG00_9ACTN</name>
<keyword evidence="5" id="KW-1185">Reference proteome</keyword>
<reference evidence="4 5" key="1">
    <citation type="submission" date="2016-10" db="EMBL/GenBank/DDBJ databases">
        <authorList>
            <person name="de Groot N.N."/>
        </authorList>
    </citation>
    <scope>NUCLEOTIDE SEQUENCE [LARGE SCALE GENOMIC DNA]</scope>
    <source>
        <strain evidence="4 5">CGMCC 4.5739</strain>
    </source>
</reference>
<dbReference type="PANTHER" id="PTHR43877:SF1">
    <property type="entry name" value="ACETYLTRANSFERASE"/>
    <property type="match status" value="1"/>
</dbReference>
<evidence type="ECO:0000256" key="1">
    <source>
        <dbReference type="ARBA" id="ARBA00022679"/>
    </source>
</evidence>
<dbReference type="STRING" id="910347.SAMN05421773_12332"/>
<keyword evidence="2" id="KW-0012">Acyltransferase</keyword>
<dbReference type="Gene3D" id="3.40.630.30">
    <property type="match status" value="1"/>
</dbReference>
<proteinExistence type="predicted"/>
<dbReference type="InterPro" id="IPR050832">
    <property type="entry name" value="Bact_Acetyltransf"/>
</dbReference>
<dbReference type="InterPro" id="IPR000182">
    <property type="entry name" value="GNAT_dom"/>
</dbReference>
<evidence type="ECO:0000259" key="3">
    <source>
        <dbReference type="PROSITE" id="PS51186"/>
    </source>
</evidence>
<keyword evidence="1 4" id="KW-0808">Transferase</keyword>
<evidence type="ECO:0000313" key="5">
    <source>
        <dbReference type="Proteomes" id="UP000199207"/>
    </source>
</evidence>
<organism evidence="4 5">
    <name type="scientific">Streptomyces aidingensis</name>
    <dbReference type="NCBI Taxonomy" id="910347"/>
    <lineage>
        <taxon>Bacteria</taxon>
        <taxon>Bacillati</taxon>
        <taxon>Actinomycetota</taxon>
        <taxon>Actinomycetes</taxon>
        <taxon>Kitasatosporales</taxon>
        <taxon>Streptomycetaceae</taxon>
        <taxon>Streptomyces</taxon>
    </lineage>
</organism>
<accession>A0A1I1UG00</accession>
<evidence type="ECO:0000313" key="4">
    <source>
        <dbReference type="EMBL" id="SFD66870.1"/>
    </source>
</evidence>
<protein>
    <submittedName>
        <fullName evidence="4">Predicted N-acetyltransferase YhbS</fullName>
    </submittedName>
</protein>
<dbReference type="EMBL" id="FOLM01000023">
    <property type="protein sequence ID" value="SFD66870.1"/>
    <property type="molecule type" value="Genomic_DNA"/>
</dbReference>
<dbReference type="PANTHER" id="PTHR43877">
    <property type="entry name" value="AMINOALKYLPHOSPHONATE N-ACETYLTRANSFERASE-RELATED-RELATED"/>
    <property type="match status" value="1"/>
</dbReference>
<dbReference type="GO" id="GO:0016747">
    <property type="term" value="F:acyltransferase activity, transferring groups other than amino-acyl groups"/>
    <property type="evidence" value="ECO:0007669"/>
    <property type="project" value="InterPro"/>
</dbReference>
<dbReference type="InterPro" id="IPR016181">
    <property type="entry name" value="Acyl_CoA_acyltransferase"/>
</dbReference>
<dbReference type="Proteomes" id="UP000199207">
    <property type="component" value="Unassembled WGS sequence"/>
</dbReference>
<evidence type="ECO:0000256" key="2">
    <source>
        <dbReference type="ARBA" id="ARBA00023315"/>
    </source>
</evidence>
<dbReference type="Pfam" id="PF00583">
    <property type="entry name" value="Acetyltransf_1"/>
    <property type="match status" value="1"/>
</dbReference>
<feature type="domain" description="N-acetyltransferase" evidence="3">
    <location>
        <begin position="170"/>
        <end position="322"/>
    </location>
</feature>
<dbReference type="SUPFAM" id="SSF55729">
    <property type="entry name" value="Acyl-CoA N-acyltransferases (Nat)"/>
    <property type="match status" value="2"/>
</dbReference>
<feature type="domain" description="N-acetyltransferase" evidence="3">
    <location>
        <begin position="11"/>
        <end position="161"/>
    </location>
</feature>
<dbReference type="AlphaFoldDB" id="A0A1I1UG00"/>